<dbReference type="GO" id="GO:0016020">
    <property type="term" value="C:membrane"/>
    <property type="evidence" value="ECO:0007669"/>
    <property type="project" value="UniProtKB-SubCell"/>
</dbReference>
<proteinExistence type="inferred from homology"/>
<evidence type="ECO:0000256" key="4">
    <source>
        <dbReference type="ARBA" id="ARBA00022692"/>
    </source>
</evidence>
<dbReference type="InterPro" id="IPR003362">
    <property type="entry name" value="Bact_transf"/>
</dbReference>
<dbReference type="RefSeq" id="WP_154461144.1">
    <property type="nucleotide sequence ID" value="NZ_VUMM01000022.1"/>
</dbReference>
<dbReference type="Proteomes" id="UP000470082">
    <property type="component" value="Unassembled WGS sequence"/>
</dbReference>
<evidence type="ECO:0000259" key="8">
    <source>
        <dbReference type="Pfam" id="PF02397"/>
    </source>
</evidence>
<keyword evidence="4 7" id="KW-0812">Transmembrane</keyword>
<feature type="transmembrane region" description="Helical" evidence="7">
    <location>
        <begin position="7"/>
        <end position="23"/>
    </location>
</feature>
<dbReference type="NCBIfam" id="TIGR03025">
    <property type="entry name" value="EPS_sugtrans"/>
    <property type="match status" value="1"/>
</dbReference>
<evidence type="ECO:0000256" key="5">
    <source>
        <dbReference type="ARBA" id="ARBA00022989"/>
    </source>
</evidence>
<dbReference type="InterPro" id="IPR017475">
    <property type="entry name" value="EPS_sugar_tfrase"/>
</dbReference>
<name>A0A7X2N4A7_9FIRM</name>
<comment type="similarity">
    <text evidence="2">Belongs to the bacterial sugar transferase family.</text>
</comment>
<comment type="subcellular location">
    <subcellularLocation>
        <location evidence="1">Membrane</location>
        <topology evidence="1">Multi-pass membrane protein</topology>
    </subcellularLocation>
</comment>
<evidence type="ECO:0000256" key="3">
    <source>
        <dbReference type="ARBA" id="ARBA00022679"/>
    </source>
</evidence>
<feature type="transmembrane region" description="Helical" evidence="7">
    <location>
        <begin position="82"/>
        <end position="103"/>
    </location>
</feature>
<dbReference type="EMBL" id="VUMM01000022">
    <property type="protein sequence ID" value="MSS02175.1"/>
    <property type="molecule type" value="Genomic_DNA"/>
</dbReference>
<dbReference type="PANTHER" id="PTHR30576:SF0">
    <property type="entry name" value="UNDECAPRENYL-PHOSPHATE N-ACETYLGALACTOSAMINYL 1-PHOSPHATE TRANSFERASE-RELATED"/>
    <property type="match status" value="1"/>
</dbReference>
<evidence type="ECO:0000313" key="9">
    <source>
        <dbReference type="EMBL" id="MSS02175.1"/>
    </source>
</evidence>
<dbReference type="PANTHER" id="PTHR30576">
    <property type="entry name" value="COLANIC BIOSYNTHESIS UDP-GLUCOSE LIPID CARRIER TRANSFERASE"/>
    <property type="match status" value="1"/>
</dbReference>
<gene>
    <name evidence="9" type="ORF">FYJ50_08760</name>
</gene>
<evidence type="ECO:0000256" key="1">
    <source>
        <dbReference type="ARBA" id="ARBA00004141"/>
    </source>
</evidence>
<dbReference type="Gene3D" id="3.40.50.720">
    <property type="entry name" value="NAD(P)-binding Rossmann-like Domain"/>
    <property type="match status" value="1"/>
</dbReference>
<keyword evidence="6 7" id="KW-0472">Membrane</keyword>
<protein>
    <submittedName>
        <fullName evidence="9">Exopolysaccharide biosynthesis polyprenyl glycosylphosphotransferase</fullName>
    </submittedName>
</protein>
<sequence>MNKISKVEIICEMILTCLLLYIFQFNIYWRKYLLAYFVVQYMSGRYKGNSILIWDEINLLIKSHILYFVFCFIIAPRTMYTFYYVLKLILMTICSFILVIVCTRTIRIRLRDRYKNRILVFGIGKNAREVERVINGNRFSMMEVEAFVNCNESEKITHKQDALVNEDKIIFLRDVQDYLKRNCIDSCIFTIPGLSKKEMNYLISLVEDKVNNIKYVPHIEGQFTFNSKPQNFDGLVLVNTSTGDSSIVDLFLKRCIDIAAGLAGCLILIPLTIFVWIYNRKCKDKGPIFFTQDRIGKDGKAFKMYKYRSMVVGAEKILEELMENDPAIKEEYLTNKKLENDPRVTKAGNFLRKSSLDEFPQFINVLKGDMSLIGPRPYLFREIEDMKESYSTIIKSKPGITGMWQTHGRSEIGFDERLELDEYYYRNWNIDLDIQLLVRTFKTVFQKLGAK</sequence>
<keyword evidence="10" id="KW-1185">Reference proteome</keyword>
<evidence type="ECO:0000313" key="10">
    <source>
        <dbReference type="Proteomes" id="UP000470082"/>
    </source>
</evidence>
<evidence type="ECO:0000256" key="7">
    <source>
        <dbReference type="SAM" id="Phobius"/>
    </source>
</evidence>
<comment type="caution">
    <text evidence="9">The sequence shown here is derived from an EMBL/GenBank/DDBJ whole genome shotgun (WGS) entry which is preliminary data.</text>
</comment>
<keyword evidence="5 7" id="KW-1133">Transmembrane helix</keyword>
<evidence type="ECO:0000256" key="2">
    <source>
        <dbReference type="ARBA" id="ARBA00006464"/>
    </source>
</evidence>
<dbReference type="AlphaFoldDB" id="A0A7X2N4A7"/>
<feature type="transmembrane region" description="Helical" evidence="7">
    <location>
        <begin position="258"/>
        <end position="278"/>
    </location>
</feature>
<dbReference type="GO" id="GO:0016780">
    <property type="term" value="F:phosphotransferase activity, for other substituted phosphate groups"/>
    <property type="evidence" value="ECO:0007669"/>
    <property type="project" value="TreeGrafter"/>
</dbReference>
<accession>A0A7X2N4A7</accession>
<evidence type="ECO:0000256" key="6">
    <source>
        <dbReference type="ARBA" id="ARBA00023136"/>
    </source>
</evidence>
<keyword evidence="3 9" id="KW-0808">Transferase</keyword>
<feature type="domain" description="Bacterial sugar transferase" evidence="8">
    <location>
        <begin position="253"/>
        <end position="446"/>
    </location>
</feature>
<reference evidence="9 10" key="1">
    <citation type="submission" date="2019-08" db="EMBL/GenBank/DDBJ databases">
        <title>In-depth cultivation of the pig gut microbiome towards novel bacterial diversity and tailored functional studies.</title>
        <authorList>
            <person name="Wylensek D."/>
            <person name="Hitch T.C.A."/>
            <person name="Clavel T."/>
        </authorList>
    </citation>
    <scope>NUCLEOTIDE SEQUENCE [LARGE SCALE GENOMIC DNA]</scope>
    <source>
        <strain evidence="9 10">LKV-178-WT-2G</strain>
    </source>
</reference>
<dbReference type="Pfam" id="PF02397">
    <property type="entry name" value="Bac_transf"/>
    <property type="match status" value="1"/>
</dbReference>
<organism evidence="9 10">
    <name type="scientific">Floccifex porci</name>
    <dbReference type="NCBI Taxonomy" id="2606629"/>
    <lineage>
        <taxon>Bacteria</taxon>
        <taxon>Bacillati</taxon>
        <taxon>Bacillota</taxon>
        <taxon>Erysipelotrichia</taxon>
        <taxon>Erysipelotrichales</taxon>
        <taxon>Erysipelotrichaceae</taxon>
        <taxon>Floccifex</taxon>
    </lineage>
</organism>
<feature type="transmembrane region" description="Helical" evidence="7">
    <location>
        <begin position="59"/>
        <end position="76"/>
    </location>
</feature>